<feature type="signal peptide" evidence="1">
    <location>
        <begin position="1"/>
        <end position="23"/>
    </location>
</feature>
<dbReference type="Proteomes" id="UP000587760">
    <property type="component" value="Unassembled WGS sequence"/>
</dbReference>
<dbReference type="EMBL" id="JACHGJ010000001">
    <property type="protein sequence ID" value="MBB6479152.1"/>
    <property type="molecule type" value="Genomic_DNA"/>
</dbReference>
<sequence length="288" mass="31614">MKQIKTGILMTFGLLLLFPLASADITTGFTLSNGGFNTDPQSADLSLVWGFSTGTGYDINDLLSASVEVSREDLTGNFINSRLSYTGTHVLISAGPSFAFLNNGESRIKPAINSSAAVRKEGLFCLSASYFSTIGGLSDRDSDYTQSQVNVSLSLNIPGAICTFSFENSQFSRYGDYSNYLSLTKDGRSVYQMEADLYRKNIPFNLLISLGYKSNRRVFPSDDADSRDTAAYGHIFVGAGTIVRIGKKFELKALMDYSLYSFSLSGDLPADIIPDFLFKVETEFIYKF</sequence>
<organism evidence="2 3">
    <name type="scientific">Spirochaeta isovalerica</name>
    <dbReference type="NCBI Taxonomy" id="150"/>
    <lineage>
        <taxon>Bacteria</taxon>
        <taxon>Pseudomonadati</taxon>
        <taxon>Spirochaetota</taxon>
        <taxon>Spirochaetia</taxon>
        <taxon>Spirochaetales</taxon>
        <taxon>Spirochaetaceae</taxon>
        <taxon>Spirochaeta</taxon>
    </lineage>
</organism>
<dbReference type="AlphaFoldDB" id="A0A841R9L8"/>
<feature type="chain" id="PRO_5032709829" evidence="1">
    <location>
        <begin position="24"/>
        <end position="288"/>
    </location>
</feature>
<keyword evidence="3" id="KW-1185">Reference proteome</keyword>
<evidence type="ECO:0000256" key="1">
    <source>
        <dbReference type="SAM" id="SignalP"/>
    </source>
</evidence>
<name>A0A841R9L8_9SPIO</name>
<protein>
    <submittedName>
        <fullName evidence="2">Uncharacterized protein</fullName>
    </submittedName>
</protein>
<evidence type="ECO:0000313" key="2">
    <source>
        <dbReference type="EMBL" id="MBB6479152.1"/>
    </source>
</evidence>
<proteinExistence type="predicted"/>
<gene>
    <name evidence="2" type="ORF">HNR50_000785</name>
</gene>
<comment type="caution">
    <text evidence="2">The sequence shown here is derived from an EMBL/GenBank/DDBJ whole genome shotgun (WGS) entry which is preliminary data.</text>
</comment>
<dbReference type="RefSeq" id="WP_184744037.1">
    <property type="nucleotide sequence ID" value="NZ_JACHGJ010000001.1"/>
</dbReference>
<reference evidence="2 3" key="1">
    <citation type="submission" date="2020-08" db="EMBL/GenBank/DDBJ databases">
        <title>Genomic Encyclopedia of Type Strains, Phase IV (KMG-IV): sequencing the most valuable type-strain genomes for metagenomic binning, comparative biology and taxonomic classification.</title>
        <authorList>
            <person name="Goeker M."/>
        </authorList>
    </citation>
    <scope>NUCLEOTIDE SEQUENCE [LARGE SCALE GENOMIC DNA]</scope>
    <source>
        <strain evidence="2 3">DSM 2461</strain>
    </source>
</reference>
<accession>A0A841R9L8</accession>
<keyword evidence="1" id="KW-0732">Signal</keyword>
<evidence type="ECO:0000313" key="3">
    <source>
        <dbReference type="Proteomes" id="UP000587760"/>
    </source>
</evidence>